<evidence type="ECO:0000256" key="4">
    <source>
        <dbReference type="ARBA" id="ARBA00013028"/>
    </source>
</evidence>
<dbReference type="Pfam" id="PF00291">
    <property type="entry name" value="PALP"/>
    <property type="match status" value="1"/>
</dbReference>
<dbReference type="InterPro" id="IPR004450">
    <property type="entry name" value="Thr_synthase-like"/>
</dbReference>
<evidence type="ECO:0000256" key="2">
    <source>
        <dbReference type="ARBA" id="ARBA00004979"/>
    </source>
</evidence>
<dbReference type="InterPro" id="IPR037158">
    <property type="entry name" value="Thr_synth_N_sf"/>
</dbReference>
<accession>A0A4P1KFC4</accession>
<keyword evidence="7" id="KW-0791">Threonine biosynthesis</keyword>
<evidence type="ECO:0000256" key="10">
    <source>
        <dbReference type="ARBA" id="ARBA00049144"/>
    </source>
</evidence>
<sequence length="480" mass="50624">MRKIIMTKRWIADRNDPDMTTSPDRYISTRGDAAPTRFSDALLRGIAPDGGLYMPQAWPSLPADATRPGRGYAEIAKAAMAPFIGDALPAGALDRALERLTKGFDHPLVTPLVELEPGLFVLELFHGPTAAFKDLAMQLVAALSDEALAATGETLTLLTATSGDTGAAAVRAFASAERIKLIVLHPLDRVSPVQRKQMTTVQADNVLNLAVRGDFDDCQRLVKGLLAEESLREQGRLSSVNSINWGRLAGQIPYYVSATAQLGQAATFVVPTGNFGDAFAGIAAKKMGLPAAGFVAAVNQNDALARAINDGVYARRPAVESGSVSMDVQAPSNFERLVYEASGRDAETTRAVFETFAREGSVALSSDLLAALRAEVSAVSVDEATTKAEIAHAHAAWGRVVCPHTAVALAAARRLDRNGAPIVALSTAHPSKFGAFVSDVIGVEPEPAPVIRALGDRPERLTVIENTPEAALAAVKGFAG</sequence>
<evidence type="ECO:0000256" key="3">
    <source>
        <dbReference type="ARBA" id="ARBA00005517"/>
    </source>
</evidence>
<feature type="domain" description="Threonine synthase N-terminal" evidence="14">
    <location>
        <begin position="25"/>
        <end position="98"/>
    </location>
</feature>
<dbReference type="Pfam" id="PF14821">
    <property type="entry name" value="Thr_synth_N"/>
    <property type="match status" value="1"/>
</dbReference>
<evidence type="ECO:0000256" key="6">
    <source>
        <dbReference type="ARBA" id="ARBA00022605"/>
    </source>
</evidence>
<evidence type="ECO:0000259" key="13">
    <source>
        <dbReference type="Pfam" id="PF00291"/>
    </source>
</evidence>
<evidence type="ECO:0000256" key="1">
    <source>
        <dbReference type="ARBA" id="ARBA00001933"/>
    </source>
</evidence>
<dbReference type="PROSITE" id="PS00165">
    <property type="entry name" value="DEHYDRATASE_SER_THR"/>
    <property type="match status" value="1"/>
</dbReference>
<dbReference type="InterPro" id="IPR036052">
    <property type="entry name" value="TrpB-like_PALP_sf"/>
</dbReference>
<dbReference type="GO" id="GO:0004795">
    <property type="term" value="F:threonine synthase activity"/>
    <property type="evidence" value="ECO:0007669"/>
    <property type="project" value="UniProtKB-UniRule"/>
</dbReference>
<dbReference type="EMBL" id="LR588407">
    <property type="protein sequence ID" value="VTO18096.1"/>
    <property type="molecule type" value="Genomic_DNA"/>
</dbReference>
<evidence type="ECO:0000259" key="14">
    <source>
        <dbReference type="Pfam" id="PF14821"/>
    </source>
</evidence>
<evidence type="ECO:0000256" key="7">
    <source>
        <dbReference type="ARBA" id="ARBA00022697"/>
    </source>
</evidence>
<dbReference type="Gene3D" id="3.40.50.1100">
    <property type="match status" value="2"/>
</dbReference>
<comment type="pathway">
    <text evidence="2">Amino-acid biosynthesis; L-threonine biosynthesis; L-threonine from L-aspartate: step 5/5.</text>
</comment>
<proteinExistence type="inferred from homology"/>
<dbReference type="InterPro" id="IPR001926">
    <property type="entry name" value="TrpB-like_PALP"/>
</dbReference>
<dbReference type="SUPFAM" id="SSF53686">
    <property type="entry name" value="Tryptophan synthase beta subunit-like PLP-dependent enzymes"/>
    <property type="match status" value="1"/>
</dbReference>
<dbReference type="PANTHER" id="PTHR42690">
    <property type="entry name" value="THREONINE SYNTHASE FAMILY MEMBER"/>
    <property type="match status" value="1"/>
</dbReference>
<dbReference type="InterPro" id="IPR000634">
    <property type="entry name" value="Ser/Thr_deHydtase_PyrdxlP-BS"/>
</dbReference>
<comment type="catalytic activity">
    <reaction evidence="10">
        <text>O-phospho-L-homoserine + H2O = L-threonine + phosphate</text>
        <dbReference type="Rhea" id="RHEA:10840"/>
        <dbReference type="ChEBI" id="CHEBI:15377"/>
        <dbReference type="ChEBI" id="CHEBI:43474"/>
        <dbReference type="ChEBI" id="CHEBI:57590"/>
        <dbReference type="ChEBI" id="CHEBI:57926"/>
        <dbReference type="EC" id="4.2.3.1"/>
    </reaction>
</comment>
<dbReference type="InterPro" id="IPR029144">
    <property type="entry name" value="Thr_synth_N"/>
</dbReference>
<keyword evidence="8 12" id="KW-0663">Pyridoxal phosphate</keyword>
<name>A0A4P1KFC4_9CAUL</name>
<reference evidence="15 16" key="1">
    <citation type="submission" date="2019-04" db="EMBL/GenBank/DDBJ databases">
        <authorList>
            <consortium name="Pathogen Informatics"/>
        </authorList>
    </citation>
    <scope>NUCLEOTIDE SEQUENCE [LARGE SCALE GENOMIC DNA]</scope>
    <source>
        <strain evidence="15 16">NCTC9239</strain>
    </source>
</reference>
<organism evidence="15 16">
    <name type="scientific">Brevundimonas vancanneytii</name>
    <dbReference type="NCBI Taxonomy" id="1325724"/>
    <lineage>
        <taxon>Bacteria</taxon>
        <taxon>Pseudomonadati</taxon>
        <taxon>Pseudomonadota</taxon>
        <taxon>Alphaproteobacteria</taxon>
        <taxon>Caulobacterales</taxon>
        <taxon>Caulobacteraceae</taxon>
        <taxon>Brevundimonas</taxon>
    </lineage>
</organism>
<evidence type="ECO:0000313" key="16">
    <source>
        <dbReference type="Proteomes" id="UP000309952"/>
    </source>
</evidence>
<evidence type="ECO:0000256" key="9">
    <source>
        <dbReference type="ARBA" id="ARBA00023239"/>
    </source>
</evidence>
<evidence type="ECO:0000256" key="12">
    <source>
        <dbReference type="PIRSR" id="PIRSR604450-51"/>
    </source>
</evidence>
<protein>
    <recommendedName>
        <fullName evidence="5 11">Threonine synthase</fullName>
        <ecNumber evidence="4 11">4.2.3.1</ecNumber>
    </recommendedName>
</protein>
<evidence type="ECO:0000256" key="8">
    <source>
        <dbReference type="ARBA" id="ARBA00022898"/>
    </source>
</evidence>
<dbReference type="NCBIfam" id="TIGR00260">
    <property type="entry name" value="thrC"/>
    <property type="match status" value="1"/>
</dbReference>
<evidence type="ECO:0000256" key="5">
    <source>
        <dbReference type="ARBA" id="ARBA00018679"/>
    </source>
</evidence>
<dbReference type="AlphaFoldDB" id="A0A4P1KFC4"/>
<keyword evidence="16" id="KW-1185">Reference proteome</keyword>
<dbReference type="EC" id="4.2.3.1" evidence="4 11"/>
<dbReference type="KEGG" id="bvy:NCTC9239_02656"/>
<dbReference type="GO" id="GO:0030170">
    <property type="term" value="F:pyridoxal phosphate binding"/>
    <property type="evidence" value="ECO:0007669"/>
    <property type="project" value="InterPro"/>
</dbReference>
<keyword evidence="9 15" id="KW-0456">Lyase</keyword>
<feature type="domain" description="Tryptophan synthase beta chain-like PALP" evidence="13">
    <location>
        <begin position="108"/>
        <end position="416"/>
    </location>
</feature>
<dbReference type="PANTHER" id="PTHR42690:SF1">
    <property type="entry name" value="THREONINE SYNTHASE-LIKE 2"/>
    <property type="match status" value="1"/>
</dbReference>
<evidence type="ECO:0000313" key="15">
    <source>
        <dbReference type="EMBL" id="VTO18096.1"/>
    </source>
</evidence>
<feature type="modified residue" description="N6-(pyridoxal phosphate)lysine" evidence="12">
    <location>
        <position position="133"/>
    </location>
</feature>
<comment type="similarity">
    <text evidence="3">Belongs to the threonine synthase family.</text>
</comment>
<evidence type="ECO:0000256" key="11">
    <source>
        <dbReference type="NCBIfam" id="TIGR00260"/>
    </source>
</evidence>
<dbReference type="UniPathway" id="UPA00050">
    <property type="reaction ID" value="UER00065"/>
</dbReference>
<comment type="cofactor">
    <cofactor evidence="1 12">
        <name>pyridoxal 5'-phosphate</name>
        <dbReference type="ChEBI" id="CHEBI:597326"/>
    </cofactor>
</comment>
<gene>
    <name evidence="15" type="primary">thrC</name>
    <name evidence="15" type="ORF">NCTC9239_02656</name>
</gene>
<dbReference type="InterPro" id="IPR051166">
    <property type="entry name" value="Threonine_Synthase"/>
</dbReference>
<dbReference type="GO" id="GO:0009088">
    <property type="term" value="P:threonine biosynthetic process"/>
    <property type="evidence" value="ECO:0007669"/>
    <property type="project" value="UniProtKB-UniRule"/>
</dbReference>
<keyword evidence="6" id="KW-0028">Amino-acid biosynthesis</keyword>
<dbReference type="Proteomes" id="UP000309952">
    <property type="component" value="Chromosome"/>
</dbReference>
<dbReference type="Gene3D" id="3.90.1380.10">
    <property type="entry name" value="Threonine synthase, N-terminal domain"/>
    <property type="match status" value="1"/>
</dbReference>